<organism evidence="2 3">
    <name type="scientific">Rhamnusium bicolor</name>
    <dbReference type="NCBI Taxonomy" id="1586634"/>
    <lineage>
        <taxon>Eukaryota</taxon>
        <taxon>Metazoa</taxon>
        <taxon>Ecdysozoa</taxon>
        <taxon>Arthropoda</taxon>
        <taxon>Hexapoda</taxon>
        <taxon>Insecta</taxon>
        <taxon>Pterygota</taxon>
        <taxon>Neoptera</taxon>
        <taxon>Endopterygota</taxon>
        <taxon>Coleoptera</taxon>
        <taxon>Polyphaga</taxon>
        <taxon>Cucujiformia</taxon>
        <taxon>Chrysomeloidea</taxon>
        <taxon>Cerambycidae</taxon>
        <taxon>Lepturinae</taxon>
        <taxon>Rhagiini</taxon>
        <taxon>Rhamnusium</taxon>
    </lineage>
</organism>
<dbReference type="Proteomes" id="UP001162156">
    <property type="component" value="Unassembled WGS sequence"/>
</dbReference>
<gene>
    <name evidence="2" type="ORF">NQ314_013414</name>
</gene>
<proteinExistence type="predicted"/>
<keyword evidence="1" id="KW-1133">Transmembrane helix</keyword>
<comment type="caution">
    <text evidence="2">The sequence shown here is derived from an EMBL/GenBank/DDBJ whole genome shotgun (WGS) entry which is preliminary data.</text>
</comment>
<reference evidence="2" key="1">
    <citation type="journal article" date="2023" name="Insect Mol. Biol.">
        <title>Genome sequencing provides insights into the evolution of gene families encoding plant cell wall-degrading enzymes in longhorned beetles.</title>
        <authorList>
            <person name="Shin N.R."/>
            <person name="Okamura Y."/>
            <person name="Kirsch R."/>
            <person name="Pauchet Y."/>
        </authorList>
    </citation>
    <scope>NUCLEOTIDE SEQUENCE</scope>
    <source>
        <strain evidence="2">RBIC_L_NR</strain>
    </source>
</reference>
<name>A0AAV8X7E6_9CUCU</name>
<evidence type="ECO:0000313" key="2">
    <source>
        <dbReference type="EMBL" id="KAJ8934373.1"/>
    </source>
</evidence>
<keyword evidence="1" id="KW-0472">Membrane</keyword>
<feature type="transmembrane region" description="Helical" evidence="1">
    <location>
        <begin position="12"/>
        <end position="29"/>
    </location>
</feature>
<feature type="transmembrane region" description="Helical" evidence="1">
    <location>
        <begin position="96"/>
        <end position="116"/>
    </location>
</feature>
<keyword evidence="1" id="KW-0812">Transmembrane</keyword>
<evidence type="ECO:0000313" key="3">
    <source>
        <dbReference type="Proteomes" id="UP001162156"/>
    </source>
</evidence>
<accession>A0AAV8X7E6</accession>
<dbReference type="EMBL" id="JANEYF010003732">
    <property type="protein sequence ID" value="KAJ8934373.1"/>
    <property type="molecule type" value="Genomic_DNA"/>
</dbReference>
<protein>
    <submittedName>
        <fullName evidence="2">Uncharacterized protein</fullName>
    </submittedName>
</protein>
<dbReference type="AlphaFoldDB" id="A0AAV8X7E6"/>
<keyword evidence="3" id="KW-1185">Reference proteome</keyword>
<sequence length="126" mass="14703">MDKNVIKLDKYTANMLPVSYSVMFLLTIVQNCALNGENNLFETKLKYEGNLTDIVEKFKILWPVRDWKQSGYFTDEYISNINLHWLLFDPPEKSSFFILGVIYLIIMIFGFAGNFFSDIFVHKVGI</sequence>
<evidence type="ECO:0000256" key="1">
    <source>
        <dbReference type="SAM" id="Phobius"/>
    </source>
</evidence>